<name>A0A2N3KWU3_9PROT</name>
<dbReference type="Proteomes" id="UP000233597">
    <property type="component" value="Unassembled WGS sequence"/>
</dbReference>
<evidence type="ECO:0000313" key="2">
    <source>
        <dbReference type="Proteomes" id="UP000233597"/>
    </source>
</evidence>
<dbReference type="AlphaFoldDB" id="A0A2N3KWU3"/>
<reference evidence="1 2" key="1">
    <citation type="submission" date="2017-09" db="EMBL/GenBank/DDBJ databases">
        <title>Biodiversity and function of Thalassospira species in the particle-attached aromatic-hydrocarbon-degrading consortia from the surface seawater of the South China Sea.</title>
        <authorList>
            <person name="Dong C."/>
            <person name="Liu R."/>
            <person name="Shao Z."/>
        </authorList>
    </citation>
    <scope>NUCLEOTIDE SEQUENCE [LARGE SCALE GENOMIC DNA]</scope>
    <source>
        <strain evidence="1 2">CSC1P2</strain>
    </source>
</reference>
<accession>A0A2N3KWU3</accession>
<proteinExistence type="predicted"/>
<evidence type="ECO:0000313" key="1">
    <source>
        <dbReference type="EMBL" id="PKR55051.1"/>
    </source>
</evidence>
<organism evidence="1 2">
    <name type="scientific">Thalassospira marina</name>
    <dbReference type="NCBI Taxonomy" id="2048283"/>
    <lineage>
        <taxon>Bacteria</taxon>
        <taxon>Pseudomonadati</taxon>
        <taxon>Pseudomonadota</taxon>
        <taxon>Alphaproteobacteria</taxon>
        <taxon>Rhodospirillales</taxon>
        <taxon>Thalassospiraceae</taxon>
        <taxon>Thalassospira</taxon>
    </lineage>
</organism>
<evidence type="ECO:0008006" key="3">
    <source>
        <dbReference type="Google" id="ProtNLM"/>
    </source>
</evidence>
<dbReference type="RefSeq" id="WP_101264894.1">
    <property type="nucleotide sequence ID" value="NZ_NWTK01000003.1"/>
</dbReference>
<comment type="caution">
    <text evidence="1">The sequence shown here is derived from an EMBL/GenBank/DDBJ whole genome shotgun (WGS) entry which is preliminary data.</text>
</comment>
<sequence length="141" mass="15809">MNKLKQARTYLLGCGLGIEARHLLTFAEKGQITSWRSDRNGNFIIAYTAHFILTDYCKAPQDVFFKLAQWLKESCPNAPEDALKFHVDILDHDKADISIALEMTDILNLVQGPNGNFLQYGPEADATEIGMADFFPGLNDE</sequence>
<dbReference type="OrthoDB" id="8564199at2"/>
<gene>
    <name evidence="1" type="ORF">COO20_06600</name>
</gene>
<dbReference type="InterPro" id="IPR009678">
    <property type="entry name" value="Phage_tail_completion_R"/>
</dbReference>
<dbReference type="Pfam" id="PF06891">
    <property type="entry name" value="P2_Phage_GpR"/>
    <property type="match status" value="1"/>
</dbReference>
<protein>
    <recommendedName>
        <fullName evidence="3">Phage tail protein</fullName>
    </recommendedName>
</protein>
<dbReference type="EMBL" id="NWTK01000003">
    <property type="protein sequence ID" value="PKR55051.1"/>
    <property type="molecule type" value="Genomic_DNA"/>
</dbReference>